<evidence type="ECO:0000256" key="3">
    <source>
        <dbReference type="ARBA" id="ARBA00022692"/>
    </source>
</evidence>
<gene>
    <name evidence="7" type="ORF">ATC1_13995</name>
</gene>
<dbReference type="PANTHER" id="PTHR30482">
    <property type="entry name" value="HIGH-AFFINITY BRANCHED-CHAIN AMINO ACID TRANSPORT SYSTEM PERMEASE"/>
    <property type="match status" value="1"/>
</dbReference>
<dbReference type="InterPro" id="IPR001851">
    <property type="entry name" value="ABC_transp_permease"/>
</dbReference>
<dbReference type="AlphaFoldDB" id="A0A0S7BKS0"/>
<evidence type="ECO:0000313" key="8">
    <source>
        <dbReference type="Proteomes" id="UP000053370"/>
    </source>
</evidence>
<proteinExistence type="predicted"/>
<dbReference type="RefSeq" id="WP_201777274.1">
    <property type="nucleotide sequence ID" value="NZ_DF968181.1"/>
</dbReference>
<dbReference type="STRING" id="1678840.ATC1_13995"/>
<dbReference type="Gene3D" id="1.10.3470.10">
    <property type="entry name" value="ABC transporter involved in vitamin B12 uptake, BtuC"/>
    <property type="match status" value="1"/>
</dbReference>
<feature type="transmembrane region" description="Helical" evidence="6">
    <location>
        <begin position="48"/>
        <end position="68"/>
    </location>
</feature>
<feature type="transmembrane region" description="Helical" evidence="6">
    <location>
        <begin position="297"/>
        <end position="312"/>
    </location>
</feature>
<dbReference type="Proteomes" id="UP000053370">
    <property type="component" value="Unassembled WGS sequence"/>
</dbReference>
<keyword evidence="2" id="KW-1003">Cell membrane</keyword>
<dbReference type="CDD" id="cd06581">
    <property type="entry name" value="TM_PBP1_LivM_like"/>
    <property type="match status" value="1"/>
</dbReference>
<feature type="transmembrane region" description="Helical" evidence="6">
    <location>
        <begin position="257"/>
        <end position="277"/>
    </location>
</feature>
<evidence type="ECO:0000256" key="2">
    <source>
        <dbReference type="ARBA" id="ARBA00022475"/>
    </source>
</evidence>
<dbReference type="GO" id="GO:0015658">
    <property type="term" value="F:branched-chain amino acid transmembrane transporter activity"/>
    <property type="evidence" value="ECO:0007669"/>
    <property type="project" value="InterPro"/>
</dbReference>
<evidence type="ECO:0000313" key="7">
    <source>
        <dbReference type="EMBL" id="GAP41013.1"/>
    </source>
</evidence>
<evidence type="ECO:0000256" key="6">
    <source>
        <dbReference type="SAM" id="Phobius"/>
    </source>
</evidence>
<feature type="transmembrane region" description="Helical" evidence="6">
    <location>
        <begin position="16"/>
        <end position="36"/>
    </location>
</feature>
<feature type="transmembrane region" description="Helical" evidence="6">
    <location>
        <begin position="74"/>
        <end position="95"/>
    </location>
</feature>
<dbReference type="GO" id="GO:0005886">
    <property type="term" value="C:plasma membrane"/>
    <property type="evidence" value="ECO:0007669"/>
    <property type="project" value="UniProtKB-SubCell"/>
</dbReference>
<organism evidence="7">
    <name type="scientific">Flexilinea flocculi</name>
    <dbReference type="NCBI Taxonomy" id="1678840"/>
    <lineage>
        <taxon>Bacteria</taxon>
        <taxon>Bacillati</taxon>
        <taxon>Chloroflexota</taxon>
        <taxon>Anaerolineae</taxon>
        <taxon>Anaerolineales</taxon>
        <taxon>Anaerolineaceae</taxon>
        <taxon>Flexilinea</taxon>
    </lineage>
</organism>
<feature type="transmembrane region" description="Helical" evidence="6">
    <location>
        <begin position="102"/>
        <end position="127"/>
    </location>
</feature>
<dbReference type="InterPro" id="IPR037294">
    <property type="entry name" value="ABC_BtuC-like"/>
</dbReference>
<accession>A0A0S7BKS0</accession>
<evidence type="ECO:0000256" key="5">
    <source>
        <dbReference type="ARBA" id="ARBA00023136"/>
    </source>
</evidence>
<comment type="subcellular location">
    <subcellularLocation>
        <location evidence="1">Cell membrane</location>
        <topology evidence="1">Multi-pass membrane protein</topology>
    </subcellularLocation>
</comment>
<keyword evidence="3 6" id="KW-0812">Transmembrane</keyword>
<dbReference type="InterPro" id="IPR043428">
    <property type="entry name" value="LivM-like"/>
</dbReference>
<dbReference type="EMBL" id="DF968181">
    <property type="protein sequence ID" value="GAP41013.1"/>
    <property type="molecule type" value="Genomic_DNA"/>
</dbReference>
<keyword evidence="4 6" id="KW-1133">Transmembrane helix</keyword>
<name>A0A0S7BKS0_9CHLR</name>
<evidence type="ECO:0000256" key="1">
    <source>
        <dbReference type="ARBA" id="ARBA00004651"/>
    </source>
</evidence>
<evidence type="ECO:0000256" key="4">
    <source>
        <dbReference type="ARBA" id="ARBA00022989"/>
    </source>
</evidence>
<keyword evidence="8" id="KW-1185">Reference proteome</keyword>
<feature type="transmembrane region" description="Helical" evidence="6">
    <location>
        <begin position="170"/>
        <end position="189"/>
    </location>
</feature>
<protein>
    <submittedName>
        <fullName evidence="7">ABC-type branched-chain amino acid transport system, permease component</fullName>
    </submittedName>
</protein>
<dbReference type="PATRIC" id="fig|1678840.3.peg.2394"/>
<feature type="transmembrane region" description="Helical" evidence="6">
    <location>
        <begin position="218"/>
        <end position="236"/>
    </location>
</feature>
<dbReference type="PANTHER" id="PTHR30482:SF10">
    <property type="entry name" value="HIGH-AFFINITY BRANCHED-CHAIN AMINO ACID TRANSPORT PROTEIN BRAE"/>
    <property type="match status" value="1"/>
</dbReference>
<sequence length="356" mass="39534">MDVPVSVKVPLAVKFWTRWCMKFLLCIIFALTYILPKTGIINPYIDMVLIYIGINIILTISLNLVNGYMGEFSVGHAGFMALGAYTASLLSVWVIPDSLNPYLFPFTVVIGGVIAGVFALIVAFPSFRTRGDYLAIVTLAFNMIIKSAIENIDGIGGPRGFMGMDKMTNLPWTFVWVCITIFLARNFIFSNLGRGVLSLREDETAAGLLSVNTRQVKVLTFVFSAFLAGIAGALYAHELQYIYPKGFTIAKSTDMLVMVYLGGIGSIGGSVMGAVVYTIVLEALRSILQFAGISQEWRQVFAPLMLIFLMIYRPKGIMGMREFPFLIPEAERFQKISLNPFSKKNRNRKKSEEVKS</sequence>
<dbReference type="Pfam" id="PF02653">
    <property type="entry name" value="BPD_transp_2"/>
    <property type="match status" value="1"/>
</dbReference>
<reference evidence="7" key="1">
    <citation type="journal article" date="2015" name="Genome Announc.">
        <title>Draft Genome Sequence of Anaerolineae Strain TC1, a Novel Isolate from a Methanogenic Wastewater Treatment System.</title>
        <authorList>
            <person name="Matsuura N."/>
            <person name="Tourlousse D.M."/>
            <person name="Sun L."/>
            <person name="Toyonaga M."/>
            <person name="Kuroda K."/>
            <person name="Ohashi A."/>
            <person name="Cruz R."/>
            <person name="Yamaguchi T."/>
            <person name="Sekiguchi Y."/>
        </authorList>
    </citation>
    <scope>NUCLEOTIDE SEQUENCE [LARGE SCALE GENOMIC DNA]</scope>
    <source>
        <strain evidence="7">TC1</strain>
    </source>
</reference>
<keyword evidence="5 6" id="KW-0472">Membrane</keyword>